<dbReference type="AlphaFoldDB" id="A0A9R1S813"/>
<keyword evidence="3" id="KW-1185">Reference proteome</keyword>
<feature type="compositionally biased region" description="Polar residues" evidence="1">
    <location>
        <begin position="1"/>
        <end position="11"/>
    </location>
</feature>
<dbReference type="Proteomes" id="UP000324705">
    <property type="component" value="Chromosome 3B"/>
</dbReference>
<protein>
    <submittedName>
        <fullName evidence="2">Uncharacterized protein</fullName>
    </submittedName>
</protein>
<evidence type="ECO:0000313" key="3">
    <source>
        <dbReference type="Proteomes" id="UP000324705"/>
    </source>
</evidence>
<evidence type="ECO:0000313" key="2">
    <source>
        <dbReference type="EMBL" id="VAH83691.1"/>
    </source>
</evidence>
<name>A0A9R1S813_TRITD</name>
<feature type="region of interest" description="Disordered" evidence="1">
    <location>
        <begin position="1"/>
        <end position="25"/>
    </location>
</feature>
<proteinExistence type="predicted"/>
<accession>A0A9R1S813</accession>
<organism evidence="2 3">
    <name type="scientific">Triticum turgidum subsp. durum</name>
    <name type="common">Durum wheat</name>
    <name type="synonym">Triticum durum</name>
    <dbReference type="NCBI Taxonomy" id="4567"/>
    <lineage>
        <taxon>Eukaryota</taxon>
        <taxon>Viridiplantae</taxon>
        <taxon>Streptophyta</taxon>
        <taxon>Embryophyta</taxon>
        <taxon>Tracheophyta</taxon>
        <taxon>Spermatophyta</taxon>
        <taxon>Magnoliopsida</taxon>
        <taxon>Liliopsida</taxon>
        <taxon>Poales</taxon>
        <taxon>Poaceae</taxon>
        <taxon>BOP clade</taxon>
        <taxon>Pooideae</taxon>
        <taxon>Triticodae</taxon>
        <taxon>Triticeae</taxon>
        <taxon>Triticinae</taxon>
        <taxon>Triticum</taxon>
    </lineage>
</organism>
<dbReference type="EMBL" id="LT934116">
    <property type="protein sequence ID" value="VAH83691.1"/>
    <property type="molecule type" value="Genomic_DNA"/>
</dbReference>
<reference evidence="2 3" key="1">
    <citation type="submission" date="2017-09" db="EMBL/GenBank/DDBJ databases">
        <authorList>
            <consortium name="International Durum Wheat Genome Sequencing Consortium (IDWGSC)"/>
            <person name="Milanesi L."/>
        </authorList>
    </citation>
    <scope>NUCLEOTIDE SEQUENCE [LARGE SCALE GENOMIC DNA]</scope>
    <source>
        <strain evidence="3">cv. Svevo</strain>
    </source>
</reference>
<sequence>MAPPSLSSSHLLITVSLPKPPRPRRWMRRPHSCSCRLQAEAPTPAVNPFADIPDGGQWRYSEFLAAVKRARPSACAF</sequence>
<gene>
    <name evidence="2" type="ORF">TRITD_3Bv1G236490</name>
</gene>
<evidence type="ECO:0000256" key="1">
    <source>
        <dbReference type="SAM" id="MobiDB-lite"/>
    </source>
</evidence>
<dbReference type="Gramene" id="TRITD3Bv1G236490.1">
    <property type="protein sequence ID" value="TRITD3Bv1G236490.1"/>
    <property type="gene ID" value="TRITD3Bv1G236490"/>
</dbReference>